<dbReference type="HOGENOM" id="CLU_032515_3_0_1"/>
<evidence type="ECO:0000259" key="2">
    <source>
        <dbReference type="PROSITE" id="PS50181"/>
    </source>
</evidence>
<dbReference type="InterPro" id="IPR006553">
    <property type="entry name" value="Leu-rich_rpt_Cys-con_subtyp"/>
</dbReference>
<protein>
    <recommendedName>
        <fullName evidence="2">F-box domain-containing protein</fullName>
    </recommendedName>
</protein>
<dbReference type="Gene3D" id="3.80.10.10">
    <property type="entry name" value="Ribonuclease Inhibitor"/>
    <property type="match status" value="1"/>
</dbReference>
<dbReference type="SMART" id="SM00256">
    <property type="entry name" value="FBOX"/>
    <property type="match status" value="1"/>
</dbReference>
<keyword evidence="1" id="KW-0833">Ubl conjugation pathway</keyword>
<dbReference type="CDD" id="cd22149">
    <property type="entry name" value="F-box_DmSKP2-like"/>
    <property type="match status" value="1"/>
</dbReference>
<dbReference type="PANTHER" id="PTHR13318">
    <property type="entry name" value="PARTNER OF PAIRED, ISOFORM B-RELATED"/>
    <property type="match status" value="1"/>
</dbReference>
<dbReference type="InterPro" id="IPR036047">
    <property type="entry name" value="F-box-like_dom_sf"/>
</dbReference>
<evidence type="ECO:0000256" key="1">
    <source>
        <dbReference type="ARBA" id="ARBA00022786"/>
    </source>
</evidence>
<dbReference type="OrthoDB" id="2095648at2759"/>
<dbReference type="AlphaFoldDB" id="R7TJ08"/>
<dbReference type="PROSITE" id="PS50181">
    <property type="entry name" value="FBOX"/>
    <property type="match status" value="1"/>
</dbReference>
<reference evidence="4" key="3">
    <citation type="submission" date="2015-06" db="UniProtKB">
        <authorList>
            <consortium name="EnsemblMetazoa"/>
        </authorList>
    </citation>
    <scope>IDENTIFICATION</scope>
</reference>
<dbReference type="InterPro" id="IPR001810">
    <property type="entry name" value="F-box_dom"/>
</dbReference>
<keyword evidence="5" id="KW-1185">Reference proteome</keyword>
<proteinExistence type="predicted"/>
<accession>R7TJ08</accession>
<dbReference type="SMART" id="SM00367">
    <property type="entry name" value="LRR_CC"/>
    <property type="match status" value="4"/>
</dbReference>
<reference evidence="5" key="1">
    <citation type="submission" date="2012-12" db="EMBL/GenBank/DDBJ databases">
        <authorList>
            <person name="Hellsten U."/>
            <person name="Grimwood J."/>
            <person name="Chapman J.A."/>
            <person name="Shapiro H."/>
            <person name="Aerts A."/>
            <person name="Otillar R.P."/>
            <person name="Terry A.Y."/>
            <person name="Boore J.L."/>
            <person name="Simakov O."/>
            <person name="Marletaz F."/>
            <person name="Cho S.-J."/>
            <person name="Edsinger-Gonzales E."/>
            <person name="Havlak P."/>
            <person name="Kuo D.-H."/>
            <person name="Larsson T."/>
            <person name="Lv J."/>
            <person name="Arendt D."/>
            <person name="Savage R."/>
            <person name="Osoegawa K."/>
            <person name="de Jong P."/>
            <person name="Lindberg D.R."/>
            <person name="Seaver E.C."/>
            <person name="Weisblat D.A."/>
            <person name="Putnam N.H."/>
            <person name="Grigoriev I.V."/>
            <person name="Rokhsar D.S."/>
        </authorList>
    </citation>
    <scope>NUCLEOTIDE SEQUENCE</scope>
    <source>
        <strain evidence="5">I ESC-2004</strain>
    </source>
</reference>
<feature type="domain" description="F-box" evidence="2">
    <location>
        <begin position="1"/>
        <end position="46"/>
    </location>
</feature>
<dbReference type="EMBL" id="KB310656">
    <property type="protein sequence ID" value="ELT91085.1"/>
    <property type="molecule type" value="Genomic_DNA"/>
</dbReference>
<dbReference type="FunCoup" id="R7TJ08">
    <property type="interactions" value="738"/>
</dbReference>
<dbReference type="OMA" id="CDFTADH"/>
<feature type="non-terminal residue" evidence="3">
    <location>
        <position position="1"/>
    </location>
</feature>
<gene>
    <name evidence="3" type="ORF">CAPTEDRAFT_125979</name>
</gene>
<name>R7TJ08_CAPTE</name>
<evidence type="ECO:0000313" key="5">
    <source>
        <dbReference type="Proteomes" id="UP000014760"/>
    </source>
</evidence>
<dbReference type="SUPFAM" id="SSF81383">
    <property type="entry name" value="F-box domain"/>
    <property type="match status" value="1"/>
</dbReference>
<reference evidence="3 5" key="2">
    <citation type="journal article" date="2013" name="Nature">
        <title>Insights into bilaterian evolution from three spiralian genomes.</title>
        <authorList>
            <person name="Simakov O."/>
            <person name="Marletaz F."/>
            <person name="Cho S.J."/>
            <person name="Edsinger-Gonzales E."/>
            <person name="Havlak P."/>
            <person name="Hellsten U."/>
            <person name="Kuo D.H."/>
            <person name="Larsson T."/>
            <person name="Lv J."/>
            <person name="Arendt D."/>
            <person name="Savage R."/>
            <person name="Osoegawa K."/>
            <person name="de Jong P."/>
            <person name="Grimwood J."/>
            <person name="Chapman J.A."/>
            <person name="Shapiro H."/>
            <person name="Aerts A."/>
            <person name="Otillar R.P."/>
            <person name="Terry A.Y."/>
            <person name="Boore J.L."/>
            <person name="Grigoriev I.V."/>
            <person name="Lindberg D.R."/>
            <person name="Seaver E.C."/>
            <person name="Weisblat D.A."/>
            <person name="Putnam N.H."/>
            <person name="Rokhsar D.S."/>
        </authorList>
    </citation>
    <scope>NUCLEOTIDE SEQUENCE</scope>
    <source>
        <strain evidence="3 5">I ESC-2004</strain>
    </source>
</reference>
<dbReference type="STRING" id="283909.R7TJ08"/>
<dbReference type="InterPro" id="IPR032675">
    <property type="entry name" value="LRR_dom_sf"/>
</dbReference>
<dbReference type="Pfam" id="PF12937">
    <property type="entry name" value="F-box-like"/>
    <property type="match status" value="1"/>
</dbReference>
<dbReference type="GO" id="GO:0031146">
    <property type="term" value="P:SCF-dependent proteasomal ubiquitin-dependent protein catabolic process"/>
    <property type="evidence" value="ECO:0007669"/>
    <property type="project" value="TreeGrafter"/>
</dbReference>
<dbReference type="GO" id="GO:0019005">
    <property type="term" value="C:SCF ubiquitin ligase complex"/>
    <property type="evidence" value="ECO:0007669"/>
    <property type="project" value="TreeGrafter"/>
</dbReference>
<dbReference type="EMBL" id="AMQN01013989">
    <property type="status" value="NOT_ANNOTATED_CDS"/>
    <property type="molecule type" value="Genomic_DNA"/>
</dbReference>
<dbReference type="SUPFAM" id="SSF52047">
    <property type="entry name" value="RNI-like"/>
    <property type="match status" value="1"/>
</dbReference>
<organism evidence="3">
    <name type="scientific">Capitella teleta</name>
    <name type="common">Polychaete worm</name>
    <dbReference type="NCBI Taxonomy" id="283909"/>
    <lineage>
        <taxon>Eukaryota</taxon>
        <taxon>Metazoa</taxon>
        <taxon>Spiralia</taxon>
        <taxon>Lophotrochozoa</taxon>
        <taxon>Annelida</taxon>
        <taxon>Polychaeta</taxon>
        <taxon>Sedentaria</taxon>
        <taxon>Scolecida</taxon>
        <taxon>Capitellidae</taxon>
        <taxon>Capitella</taxon>
    </lineage>
</organism>
<dbReference type="Proteomes" id="UP000014760">
    <property type="component" value="Unassembled WGS sequence"/>
</dbReference>
<evidence type="ECO:0000313" key="3">
    <source>
        <dbReference type="EMBL" id="ELT91085.1"/>
    </source>
</evidence>
<sequence>DFWETLSDEMALCVFRWLSKSMLVRCARVCKRFYRLSLDETLWRRIDLSNKTLRPGVVGTVLDRGAAVVRFAKTEVAHPNSSFNQYPRLSKLQYLDLSMAVVSPQGLEEILATCQLLRKLSLENCHINDSVCGYIGQNRNLEVLNLCMCEGLTENGLVPICNNLQSLDALNVGWTEMSRGAVVYLVICLPQCLTKLNLSGCRETLLDEDVEQLCGSCPGLKELDLSDCTLLTHAAVDFIRTQLGSLEYIALSRCYHIMPSCLPLFSNLKSLLALDVFGMLKEAVLLQLKEVMPGIEINKFPFSSIARPTTGIRRTSIWGLRVRDSVP</sequence>
<evidence type="ECO:0000313" key="4">
    <source>
        <dbReference type="EnsemblMetazoa" id="CapteP125979"/>
    </source>
</evidence>
<dbReference type="EnsemblMetazoa" id="CapteT125979">
    <property type="protein sequence ID" value="CapteP125979"/>
    <property type="gene ID" value="CapteG125979"/>
</dbReference>